<keyword evidence="4" id="KW-1185">Reference proteome</keyword>
<dbReference type="OrthoDB" id="7349010at2"/>
<dbReference type="EMBL" id="CP039289">
    <property type="protein sequence ID" value="QCC05448.1"/>
    <property type="molecule type" value="Genomic_DNA"/>
</dbReference>
<dbReference type="GO" id="GO:0005886">
    <property type="term" value="C:plasma membrane"/>
    <property type="evidence" value="ECO:0007669"/>
    <property type="project" value="TreeGrafter"/>
</dbReference>
<dbReference type="Pfam" id="PF01814">
    <property type="entry name" value="Hemerythrin"/>
    <property type="match status" value="1"/>
</dbReference>
<dbReference type="Proteomes" id="UP000296079">
    <property type="component" value="Plasmid pHG1"/>
</dbReference>
<dbReference type="KEGG" id="reh:PHG197"/>
<gene>
    <name evidence="2" type="ordered locus">PHG197</name>
    <name evidence="3" type="ORF">E6A55_33215</name>
</gene>
<keyword evidence="2" id="KW-0614">Plasmid</keyword>
<evidence type="ECO:0000313" key="4">
    <source>
        <dbReference type="Proteomes" id="UP000008210"/>
    </source>
</evidence>
<protein>
    <submittedName>
        <fullName evidence="3">AraC family transcriptional regulator</fullName>
    </submittedName>
</protein>
<evidence type="ECO:0000313" key="5">
    <source>
        <dbReference type="Proteomes" id="UP000296079"/>
    </source>
</evidence>
<evidence type="ECO:0000259" key="1">
    <source>
        <dbReference type="Pfam" id="PF01814"/>
    </source>
</evidence>
<geneLocation type="plasmid" evidence="2 4">
    <name>megaplasmid pHG1</name>
</geneLocation>
<proteinExistence type="predicted"/>
<dbReference type="EMBL" id="AY305378">
    <property type="protein sequence ID" value="AAP85949.1"/>
    <property type="molecule type" value="Genomic_DNA"/>
</dbReference>
<evidence type="ECO:0000313" key="3">
    <source>
        <dbReference type="EMBL" id="QCC05448.1"/>
    </source>
</evidence>
<name>Q7WXD7_CUPNH</name>
<dbReference type="PANTHER" id="PTHR39966">
    <property type="entry name" value="BLL2471 PROTEIN-RELATED"/>
    <property type="match status" value="1"/>
</dbReference>
<evidence type="ECO:0000313" key="2">
    <source>
        <dbReference type="EMBL" id="AAP85949.1"/>
    </source>
</evidence>
<dbReference type="AlphaFoldDB" id="Q7WXD7"/>
<dbReference type="eggNOG" id="COG3945">
    <property type="taxonomic scope" value="Bacteria"/>
</dbReference>
<dbReference type="HOGENOM" id="CLU_095978_1_1_4"/>
<reference evidence="3 5" key="2">
    <citation type="submission" date="2019-04" db="EMBL/GenBank/DDBJ databases">
        <title>Long-read de novo sequencing of Cupriavidus necator H16.</title>
        <authorList>
            <person name="Little G.T."/>
            <person name="Ehsaan M."/>
            <person name="Arenas-Lopez C."/>
            <person name="Jawed K."/>
            <person name="Winzer K."/>
            <person name="Kovacs K."/>
            <person name="Malys N."/>
            <person name="Minton N.P."/>
        </authorList>
    </citation>
    <scope>NUCLEOTIDE SEQUENCE [LARGE SCALE GENOMIC DNA]</scope>
    <source>
        <strain evidence="3 5">H16</strain>
        <plasmid evidence="3">pHG1</plasmid>
        <plasmid evidence="5">phg1</plasmid>
    </source>
</reference>
<dbReference type="Proteomes" id="UP000008210">
    <property type="component" value="Plasmid megaplasmid pHG1"/>
</dbReference>
<dbReference type="PANTHER" id="PTHR39966:SF1">
    <property type="entry name" value="HEMERYTHRIN-LIKE DOMAIN-CONTAINING PROTEIN"/>
    <property type="match status" value="1"/>
</dbReference>
<sequence>MTDQLAIWHADHINFAALLDLLEEQVSVFHRGEQPNYSLIGTIIYYMRNFGDRVHHPREDVAYALLVERDPGMQIVVSRLLQEHRIIARVREELLSRLNEAERDVITSRAALEAAAAMYLVYYRNHLSTEERHVMPRAAQQLTEEDWAEVATTVPDSPDPLFGENIQERFAALRKQLEGEAKASRQESIH</sequence>
<dbReference type="Gene3D" id="1.20.120.520">
    <property type="entry name" value="nmb1532 protein domain like"/>
    <property type="match status" value="1"/>
</dbReference>
<geneLocation type="plasmid" evidence="3">
    <name>pHG1</name>
</geneLocation>
<reference evidence="2 4" key="1">
    <citation type="journal article" date="2003" name="J. Mol. Biol.">
        <title>Complete nucleotide sequence of pHG1: a Ralstonia eutropha H16 megaplasmid encoding key enzymes of H(2)-based lithoautotrophy and anaerobiosis.</title>
        <authorList>
            <person name="Schwartz E."/>
            <person name="Henne A."/>
            <person name="Cramm R."/>
            <person name="Eitinger T."/>
            <person name="Friedrich B."/>
            <person name="Gottschalk G."/>
        </authorList>
    </citation>
    <scope>NUCLEOTIDE SEQUENCE [LARGE SCALE GENOMIC DNA]</scope>
    <source>
        <strain evidence="4">ATCC 17699 / DSM 428 / KCTC 22496 / NCIMB 10442 / H16 / Stanier 337</strain>
        <strain evidence="2">H16</strain>
        <plasmid evidence="2 4">megaplasmid pHG1</plasmid>
    </source>
</reference>
<accession>Q7WXD7</accession>
<dbReference type="RefSeq" id="WP_011154112.1">
    <property type="nucleotide sequence ID" value="NC_005241.1"/>
</dbReference>
<feature type="domain" description="Hemerythrin-like" evidence="1">
    <location>
        <begin position="5"/>
        <end position="138"/>
    </location>
</feature>
<organism evidence="2 4">
    <name type="scientific">Cupriavidus necator (strain ATCC 17699 / DSM 428 / KCTC 22496 / NCIMB 10442 / H16 / Stanier 337)</name>
    <name type="common">Ralstonia eutropha</name>
    <dbReference type="NCBI Taxonomy" id="381666"/>
    <lineage>
        <taxon>Bacteria</taxon>
        <taxon>Pseudomonadati</taxon>
        <taxon>Pseudomonadota</taxon>
        <taxon>Betaproteobacteria</taxon>
        <taxon>Burkholderiales</taxon>
        <taxon>Burkholderiaceae</taxon>
        <taxon>Cupriavidus</taxon>
    </lineage>
</organism>
<dbReference type="InterPro" id="IPR012312">
    <property type="entry name" value="Hemerythrin-like"/>
</dbReference>
<geneLocation type="plasmid" evidence="5">
    <name>phg1</name>
</geneLocation>